<keyword evidence="2" id="KW-0614">Plasmid</keyword>
<proteinExistence type="predicted"/>
<geneLocation type="plasmid" evidence="2">
    <name>pKPC2_CF65</name>
</geneLocation>
<evidence type="ECO:0000313" key="2">
    <source>
        <dbReference type="EMBL" id="ALT06307.1"/>
    </source>
</evidence>
<dbReference type="AlphaFoldDB" id="A0A0U2JMK4"/>
<sequence length="78" mass="9065">MALTIRTKEVHEAELDAVGLRIGEKTRSQTMLKCLMQHRALCDEIASLRAELRKVQAECDSYKSRIERFRDAQRALFE</sequence>
<reference evidence="2" key="1">
    <citation type="submission" date="2015-11" db="EMBL/GenBank/DDBJ databases">
        <authorList>
            <person name="Zong Z."/>
            <person name="Wu W."/>
            <person name="Feng Y."/>
        </authorList>
    </citation>
    <scope>NUCLEOTIDE SEQUENCE</scope>
    <source>
        <strain evidence="2">WCHCF65</strain>
        <plasmid evidence="2">pKPC2_CF65</plasmid>
    </source>
</reference>
<dbReference type="RefSeq" id="WP_053389839.1">
    <property type="nucleotide sequence ID" value="NZ_KU176944.1"/>
</dbReference>
<accession>A0A0U2JMK4</accession>
<protein>
    <submittedName>
        <fullName evidence="2">Uncharacterized protein</fullName>
    </submittedName>
</protein>
<feature type="coiled-coil region" evidence="1">
    <location>
        <begin position="38"/>
        <end position="72"/>
    </location>
</feature>
<gene>
    <name evidence="2" type="ORF">pKPC2_CF65_00004</name>
</gene>
<keyword evidence="1" id="KW-0175">Coiled coil</keyword>
<name>A0A0U2JMK4_CITFR</name>
<evidence type="ECO:0000256" key="1">
    <source>
        <dbReference type="SAM" id="Coils"/>
    </source>
</evidence>
<organism evidence="2">
    <name type="scientific">Citrobacter freundii</name>
    <dbReference type="NCBI Taxonomy" id="546"/>
    <lineage>
        <taxon>Bacteria</taxon>
        <taxon>Pseudomonadati</taxon>
        <taxon>Pseudomonadota</taxon>
        <taxon>Gammaproteobacteria</taxon>
        <taxon>Enterobacterales</taxon>
        <taxon>Enterobacteriaceae</taxon>
        <taxon>Citrobacter</taxon>
        <taxon>Citrobacter freundii complex</taxon>
    </lineage>
</organism>
<dbReference type="EMBL" id="KU176944">
    <property type="protein sequence ID" value="ALT06307.1"/>
    <property type="molecule type" value="Genomic_DNA"/>
</dbReference>